<protein>
    <submittedName>
        <fullName evidence="2">Glutathione S-transferase</fullName>
    </submittedName>
</protein>
<dbReference type="SUPFAM" id="SSF52833">
    <property type="entry name" value="Thioredoxin-like"/>
    <property type="match status" value="1"/>
</dbReference>
<dbReference type="Gene3D" id="3.40.30.10">
    <property type="entry name" value="Glutaredoxin"/>
    <property type="match status" value="1"/>
</dbReference>
<dbReference type="InterPro" id="IPR050983">
    <property type="entry name" value="GST_Omega/HSP26"/>
</dbReference>
<feature type="non-terminal residue" evidence="2">
    <location>
        <position position="115"/>
    </location>
</feature>
<dbReference type="InterPro" id="IPR036249">
    <property type="entry name" value="Thioredoxin-like_sf"/>
</dbReference>
<evidence type="ECO:0000259" key="1">
    <source>
        <dbReference type="PROSITE" id="PS50404"/>
    </source>
</evidence>
<evidence type="ECO:0000313" key="2">
    <source>
        <dbReference type="EMBL" id="GFH18593.1"/>
    </source>
</evidence>
<dbReference type="EMBL" id="BLLF01001324">
    <property type="protein sequence ID" value="GFH18593.1"/>
    <property type="molecule type" value="Genomic_DNA"/>
</dbReference>
<dbReference type="AlphaFoldDB" id="A0A699Z7J1"/>
<dbReference type="Pfam" id="PF13409">
    <property type="entry name" value="GST_N_2"/>
    <property type="match status" value="1"/>
</dbReference>
<dbReference type="CDD" id="cd00570">
    <property type="entry name" value="GST_N_family"/>
    <property type="match status" value="1"/>
</dbReference>
<dbReference type="PROSITE" id="PS50404">
    <property type="entry name" value="GST_NTER"/>
    <property type="match status" value="1"/>
</dbReference>
<name>A0A699Z7J1_HAELA</name>
<feature type="domain" description="GST N-terminal" evidence="1">
    <location>
        <begin position="11"/>
        <end position="95"/>
    </location>
</feature>
<comment type="caution">
    <text evidence="2">The sequence shown here is derived from an EMBL/GenBank/DDBJ whole genome shotgun (WGS) entry which is preliminary data.</text>
</comment>
<dbReference type="GO" id="GO:0016740">
    <property type="term" value="F:transferase activity"/>
    <property type="evidence" value="ECO:0007669"/>
    <property type="project" value="UniProtKB-KW"/>
</dbReference>
<dbReference type="PANTHER" id="PTHR43968">
    <property type="match status" value="1"/>
</dbReference>
<proteinExistence type="predicted"/>
<accession>A0A699Z7J1</accession>
<organism evidence="2 3">
    <name type="scientific">Haematococcus lacustris</name>
    <name type="common">Green alga</name>
    <name type="synonym">Haematococcus pluvialis</name>
    <dbReference type="NCBI Taxonomy" id="44745"/>
    <lineage>
        <taxon>Eukaryota</taxon>
        <taxon>Viridiplantae</taxon>
        <taxon>Chlorophyta</taxon>
        <taxon>core chlorophytes</taxon>
        <taxon>Chlorophyceae</taxon>
        <taxon>CS clade</taxon>
        <taxon>Chlamydomonadales</taxon>
        <taxon>Haematococcaceae</taxon>
        <taxon>Haematococcus</taxon>
    </lineage>
</organism>
<reference evidence="2 3" key="1">
    <citation type="submission" date="2020-02" db="EMBL/GenBank/DDBJ databases">
        <title>Draft genome sequence of Haematococcus lacustris strain NIES-144.</title>
        <authorList>
            <person name="Morimoto D."/>
            <person name="Nakagawa S."/>
            <person name="Yoshida T."/>
            <person name="Sawayama S."/>
        </authorList>
    </citation>
    <scope>NUCLEOTIDE SEQUENCE [LARGE SCALE GENOMIC DNA]</scope>
    <source>
        <strain evidence="2 3">NIES-144</strain>
    </source>
</reference>
<keyword evidence="2" id="KW-0808">Transferase</keyword>
<dbReference type="PANTHER" id="PTHR43968:SF6">
    <property type="entry name" value="GLUTATHIONE S-TRANSFERASE OMEGA"/>
    <property type="match status" value="1"/>
</dbReference>
<keyword evidence="3" id="KW-1185">Reference proteome</keyword>
<dbReference type="Proteomes" id="UP000485058">
    <property type="component" value="Unassembled WGS sequence"/>
</dbReference>
<sequence length="115" mass="12687">MVDSAAPAIGEKPILLYSWICPYVQRVTLALAHKKLSEPIEEVPIDLGNKPSWLPQLSPHGKVPAVAYKEGDRTFTLYESLALLDWVDHYFSKGPALMPANAGDRALCNILISRS</sequence>
<dbReference type="GO" id="GO:0005737">
    <property type="term" value="C:cytoplasm"/>
    <property type="evidence" value="ECO:0007669"/>
    <property type="project" value="TreeGrafter"/>
</dbReference>
<gene>
    <name evidence="2" type="ORF">HaLaN_15423</name>
</gene>
<evidence type="ECO:0000313" key="3">
    <source>
        <dbReference type="Proteomes" id="UP000485058"/>
    </source>
</evidence>
<dbReference type="InterPro" id="IPR004045">
    <property type="entry name" value="Glutathione_S-Trfase_N"/>
</dbReference>